<dbReference type="InterPro" id="IPR011054">
    <property type="entry name" value="Rudment_hybrid_motif"/>
</dbReference>
<evidence type="ECO:0000313" key="9">
    <source>
        <dbReference type="EMBL" id="KAL2057298.1"/>
    </source>
</evidence>
<dbReference type="PROSITE" id="PS50975">
    <property type="entry name" value="ATP_GRASP"/>
    <property type="match status" value="1"/>
</dbReference>
<feature type="domain" description="Biotin carboxylation" evidence="8">
    <location>
        <begin position="19"/>
        <end position="470"/>
    </location>
</feature>
<dbReference type="Pfam" id="PF02626">
    <property type="entry name" value="CT_A_B"/>
    <property type="match status" value="1"/>
</dbReference>
<keyword evidence="10" id="KW-1185">Reference proteome</keyword>
<accession>A0ABR4BHL2</accession>
<dbReference type="SUPFAM" id="SSF52440">
    <property type="entry name" value="PreATP-grasp domain"/>
    <property type="match status" value="1"/>
</dbReference>
<dbReference type="InterPro" id="IPR003778">
    <property type="entry name" value="CT_A_B"/>
</dbReference>
<evidence type="ECO:0000256" key="5">
    <source>
        <dbReference type="ARBA" id="ARBA00023267"/>
    </source>
</evidence>
<evidence type="ECO:0000256" key="2">
    <source>
        <dbReference type="ARBA" id="ARBA00022741"/>
    </source>
</evidence>
<evidence type="ECO:0000256" key="4">
    <source>
        <dbReference type="ARBA" id="ARBA00022840"/>
    </source>
</evidence>
<dbReference type="Pfam" id="PF00289">
    <property type="entry name" value="Biotin_carb_N"/>
    <property type="match status" value="1"/>
</dbReference>
<name>A0ABR4BHL2_9LECA</name>
<dbReference type="Pfam" id="PF02786">
    <property type="entry name" value="CPSase_L_D2"/>
    <property type="match status" value="1"/>
</dbReference>
<dbReference type="PANTHER" id="PTHR18866:SF128">
    <property type="entry name" value="UREA AMIDOLYASE"/>
    <property type="match status" value="1"/>
</dbReference>
<protein>
    <submittedName>
        <fullName evidence="9">Uncharacterized protein</fullName>
    </submittedName>
</protein>
<organism evidence="9 10">
    <name type="scientific">Lepraria finkii</name>
    <dbReference type="NCBI Taxonomy" id="1340010"/>
    <lineage>
        <taxon>Eukaryota</taxon>
        <taxon>Fungi</taxon>
        <taxon>Dikarya</taxon>
        <taxon>Ascomycota</taxon>
        <taxon>Pezizomycotina</taxon>
        <taxon>Lecanoromycetes</taxon>
        <taxon>OSLEUM clade</taxon>
        <taxon>Lecanoromycetidae</taxon>
        <taxon>Lecanorales</taxon>
        <taxon>Lecanorineae</taxon>
        <taxon>Stereocaulaceae</taxon>
        <taxon>Lepraria</taxon>
    </lineage>
</organism>
<keyword evidence="3" id="KW-0378">Hydrolase</keyword>
<dbReference type="InterPro" id="IPR005479">
    <property type="entry name" value="CPAse_ATP-bd"/>
</dbReference>
<dbReference type="SUPFAM" id="SSF51246">
    <property type="entry name" value="Rudiment single hybrid motif"/>
    <property type="match status" value="1"/>
</dbReference>
<dbReference type="InterPro" id="IPR011761">
    <property type="entry name" value="ATP-grasp"/>
</dbReference>
<dbReference type="SUPFAM" id="SSF56059">
    <property type="entry name" value="Glutathione synthetase ATP-binding domain-like"/>
    <property type="match status" value="1"/>
</dbReference>
<keyword evidence="5" id="KW-0092">Biotin</keyword>
<evidence type="ECO:0000259" key="8">
    <source>
        <dbReference type="PROSITE" id="PS50979"/>
    </source>
</evidence>
<proteinExistence type="predicted"/>
<keyword evidence="1" id="KW-0436">Ligase</keyword>
<dbReference type="PROSITE" id="PS50979">
    <property type="entry name" value="BC"/>
    <property type="match status" value="1"/>
</dbReference>
<dbReference type="Gene3D" id="3.30.470.20">
    <property type="entry name" value="ATP-grasp fold, B domain"/>
    <property type="match status" value="1"/>
</dbReference>
<gene>
    <name evidence="9" type="ORF">ABVK25_002351</name>
</gene>
<reference evidence="9 10" key="1">
    <citation type="submission" date="2024-09" db="EMBL/GenBank/DDBJ databases">
        <title>Rethinking Asexuality: The Enigmatic Case of Functional Sexual Genes in Lepraria (Stereocaulaceae).</title>
        <authorList>
            <person name="Doellman M."/>
            <person name="Sun Y."/>
            <person name="Barcenas-Pena A."/>
            <person name="Lumbsch H.T."/>
            <person name="Grewe F."/>
        </authorList>
    </citation>
    <scope>NUCLEOTIDE SEQUENCE [LARGE SCALE GENOMIC DNA]</scope>
    <source>
        <strain evidence="9 10">Grewe 0041</strain>
    </source>
</reference>
<dbReference type="InterPro" id="IPR005481">
    <property type="entry name" value="BC-like_N"/>
</dbReference>
<dbReference type="InterPro" id="IPR050856">
    <property type="entry name" value="Biotin_carboxylase_complex"/>
</dbReference>
<sequence length="572" mass="62178">MPLLGHGVPIRAALLWDTGAPHELSYAIDNIATKILKTARKLGIRTIAIYTEPDAASTHVSEADVVVLLPGSPAKAYIDGIAKEHKVDAIIPSYGFLSENADFARDVAAAGRAWVGPSPESIEAFGFKHTARELAQKAVVPVESGTQRLIASEEDAVNESEKLGFPVMLKATAGGGGIGLSIAHTAEEVKTSFATVKSGGENLSKNSGMFIERFYPDNHHIEVQVLGNRVGNAIHFGKRECSIQRRHQKAIEECPGPFVLSHLHLREGLCSAAVHLAESVKYDSAGTVEYLVDDKTGNFFFLDMNTQLQVEHGITELCYDVDLVQLMPRQADAQLAGKGGIGGKKLEALQPKEPKGATIEARVYAENLVRDYAPSPETLQIVDWAETDGWRIDTWVHTGTIVSSYYDPLLAKFMVHRPSRDQSIKAMYETLSKTRICGPPTNLNLLVGIIEDHQFATGVTMTNFLTDFRYSPIAIDVISGGAYTQVQDNPGRPTMGRGFPHSGPMDPLAFQIANLLVGNPRGIAGWSVRLMGPSFSSYALQSFQYAELQWKQSSMASLCRCGQGSKSALDRN</sequence>
<dbReference type="SMART" id="SM00878">
    <property type="entry name" value="Biotin_carb_C"/>
    <property type="match status" value="1"/>
</dbReference>
<dbReference type="PROSITE" id="PS00866">
    <property type="entry name" value="CPSASE_1"/>
    <property type="match status" value="1"/>
</dbReference>
<dbReference type="InterPro" id="IPR011764">
    <property type="entry name" value="Biotin_carboxylation_dom"/>
</dbReference>
<dbReference type="Pfam" id="PF02785">
    <property type="entry name" value="Biotin_carb_C"/>
    <property type="match status" value="1"/>
</dbReference>
<evidence type="ECO:0000256" key="1">
    <source>
        <dbReference type="ARBA" id="ARBA00022598"/>
    </source>
</evidence>
<dbReference type="InterPro" id="IPR016185">
    <property type="entry name" value="PreATP-grasp_dom_sf"/>
</dbReference>
<evidence type="ECO:0000256" key="6">
    <source>
        <dbReference type="PROSITE-ProRule" id="PRU00409"/>
    </source>
</evidence>
<dbReference type="PANTHER" id="PTHR18866">
    <property type="entry name" value="CARBOXYLASE:PYRUVATE/ACETYL-COA/PROPIONYL-COA CARBOXYLASE"/>
    <property type="match status" value="1"/>
</dbReference>
<evidence type="ECO:0000313" key="10">
    <source>
        <dbReference type="Proteomes" id="UP001590951"/>
    </source>
</evidence>
<dbReference type="EMBL" id="JBHFEH010000005">
    <property type="protein sequence ID" value="KAL2057298.1"/>
    <property type="molecule type" value="Genomic_DNA"/>
</dbReference>
<feature type="domain" description="ATP-grasp" evidence="7">
    <location>
        <begin position="132"/>
        <end position="332"/>
    </location>
</feature>
<evidence type="ECO:0000256" key="3">
    <source>
        <dbReference type="ARBA" id="ARBA00022801"/>
    </source>
</evidence>
<dbReference type="Proteomes" id="UP001590951">
    <property type="component" value="Unassembled WGS sequence"/>
</dbReference>
<dbReference type="InterPro" id="IPR005482">
    <property type="entry name" value="Biotin_COase_C"/>
</dbReference>
<keyword evidence="2 6" id="KW-0547">Nucleotide-binding</keyword>
<evidence type="ECO:0000259" key="7">
    <source>
        <dbReference type="PROSITE" id="PS50975"/>
    </source>
</evidence>
<keyword evidence="4 6" id="KW-0067">ATP-binding</keyword>
<comment type="caution">
    <text evidence="9">The sequence shown here is derived from an EMBL/GenBank/DDBJ whole genome shotgun (WGS) entry which is preliminary data.</text>
</comment>